<reference evidence="1" key="1">
    <citation type="submission" date="2024-07" db="EMBL/GenBank/DDBJ databases">
        <authorList>
            <person name="Yu S.T."/>
        </authorList>
    </citation>
    <scope>NUCLEOTIDE SEQUENCE</scope>
    <source>
        <strain evidence="1">R35</strain>
    </source>
</reference>
<dbReference type="RefSeq" id="WP_369254568.1">
    <property type="nucleotide sequence ID" value="NZ_CP163440.1"/>
</dbReference>
<evidence type="ECO:0000313" key="1">
    <source>
        <dbReference type="EMBL" id="XDQ59791.1"/>
    </source>
</evidence>
<name>A0AB39RYR5_9ACTN</name>
<protein>
    <submittedName>
        <fullName evidence="1">Uncharacterized protein</fullName>
    </submittedName>
</protein>
<organism evidence="1">
    <name type="scientific">Streptomyces sp. R35</name>
    <dbReference type="NCBI Taxonomy" id="3238630"/>
    <lineage>
        <taxon>Bacteria</taxon>
        <taxon>Bacillati</taxon>
        <taxon>Actinomycetota</taxon>
        <taxon>Actinomycetes</taxon>
        <taxon>Kitasatosporales</taxon>
        <taxon>Streptomycetaceae</taxon>
        <taxon>Streptomyces</taxon>
    </lineage>
</organism>
<dbReference type="EMBL" id="CP163440">
    <property type="protein sequence ID" value="XDQ59791.1"/>
    <property type="molecule type" value="Genomic_DNA"/>
</dbReference>
<dbReference type="AlphaFoldDB" id="A0AB39RYR5"/>
<accession>A0AB39RYR5</accession>
<gene>
    <name evidence="1" type="ORF">AB5J50_02855</name>
</gene>
<proteinExistence type="predicted"/>
<sequence length="96" mass="10210">MAFHGQVVQSVEQREDGCTLIAEIPSDRKTFGGVLQVRIDRSANRSTTLDAKAEIPGQLYDWGKSKQTLADLFADVLALPSSKTLGPGIVAAPPAS</sequence>